<keyword evidence="2" id="KW-1185">Reference proteome</keyword>
<dbReference type="EMBL" id="CP093255">
    <property type="protein sequence ID" value="UNH40382.1"/>
    <property type="molecule type" value="Genomic_DNA"/>
</dbReference>
<evidence type="ECO:0000313" key="2">
    <source>
        <dbReference type="Proteomes" id="UP000829420"/>
    </source>
</evidence>
<proteinExistence type="predicted"/>
<protein>
    <submittedName>
        <fullName evidence="1">IS3 family transposase</fullName>
    </submittedName>
</protein>
<accession>A0ACD3YB30</accession>
<gene>
    <name evidence="1" type="ORF">MNY70_01445</name>
</gene>
<evidence type="ECO:0000313" key="1">
    <source>
        <dbReference type="EMBL" id="UNH40382.1"/>
    </source>
</evidence>
<name>A0ACD3YB30_9GAMM</name>
<organism evidence="1 2">
    <name type="scientific">Moellerella wisconsensis</name>
    <dbReference type="NCBI Taxonomy" id="158849"/>
    <lineage>
        <taxon>Bacteria</taxon>
        <taxon>Pseudomonadati</taxon>
        <taxon>Pseudomonadota</taxon>
        <taxon>Gammaproteobacteria</taxon>
        <taxon>Enterobacterales</taxon>
        <taxon>Morganellaceae</taxon>
        <taxon>Moellerella</taxon>
    </lineage>
</organism>
<sequence>MKKARFTETQIVNILKLADSGMKVEDICRQNGISNATYYNWKSKCGGMEANDVKRLKELEDENAKLKKLFAEVSLENHAMKELFRKKGLVVAEKRSCAQSLKEAGLSVIKACKLTSLSRATFYHQQIDWRKKDQVVIDAIQSVLAKSPQSGFWKCYFRLRFQGYPFNHKRVYRVYCRLGLNLKRRVKKVLPKREKRPLVIEKVPNIQWALDFMHDSLYCGKRFRTLNIIDEGTRECLAIEVDTSLPAERVIRVLERLKAERGLPKQIRVDNGPELISVNLLNYCEDNQILLCHIQLGKPQQNGFIERFNGSFRREFLNAYLFESLSQVRELAWFWLQDYNQNRTHESLNHLPPEAYRQQLENSNLTCLN</sequence>
<reference evidence="1" key="1">
    <citation type="submission" date="2022-03" db="EMBL/GenBank/DDBJ databases">
        <title>ESBL-producing Moellerella wisconsensis and Escherichia marmotae isolated from wild game meat.</title>
        <authorList>
            <person name="Biggel M."/>
        </authorList>
    </citation>
    <scope>NUCLEOTIDE SEQUENCE</scope>
    <source>
        <strain evidence="1">W1</strain>
    </source>
</reference>
<dbReference type="Proteomes" id="UP000829420">
    <property type="component" value="Chromosome"/>
</dbReference>